<sequence>MSILVKQIQSLAHHYVRQGAKAHRRLQVGRMIKFVEFIEQTERPHNLHEIGKRHVIAFWKTHRDLAPKTAHAYWLALCVIWEWTDKPGQPPKPLCIAECDTEHKPAGIPKTSGNQHNISDQNTLHEGDQP</sequence>
<dbReference type="AlphaFoldDB" id="A0A177NQN4"/>
<accession>A0A177NQN4</accession>
<name>A0A177NQN4_9GAMM</name>
<evidence type="ECO:0000313" key="2">
    <source>
        <dbReference type="EMBL" id="OAI20191.1"/>
    </source>
</evidence>
<dbReference type="RefSeq" id="WP_066978200.1">
    <property type="nucleotide sequence ID" value="NZ_LUUI01000052.1"/>
</dbReference>
<comment type="caution">
    <text evidence="2">The sequence shown here is derived from an EMBL/GenBank/DDBJ whole genome shotgun (WGS) entry which is preliminary data.</text>
</comment>
<evidence type="ECO:0000256" key="1">
    <source>
        <dbReference type="SAM" id="MobiDB-lite"/>
    </source>
</evidence>
<feature type="compositionally biased region" description="Polar residues" evidence="1">
    <location>
        <begin position="111"/>
        <end position="122"/>
    </location>
</feature>
<keyword evidence="3" id="KW-1185">Reference proteome</keyword>
<dbReference type="EMBL" id="LUUI01000052">
    <property type="protein sequence ID" value="OAI20191.1"/>
    <property type="molecule type" value="Genomic_DNA"/>
</dbReference>
<dbReference type="STRING" id="980561.A1359_21280"/>
<feature type="region of interest" description="Disordered" evidence="1">
    <location>
        <begin position="103"/>
        <end position="130"/>
    </location>
</feature>
<proteinExistence type="predicted"/>
<reference evidence="2 3" key="1">
    <citation type="submission" date="2016-03" db="EMBL/GenBank/DDBJ databases">
        <authorList>
            <person name="Ploux O."/>
        </authorList>
    </citation>
    <scope>NUCLEOTIDE SEQUENCE [LARGE SCALE GENOMIC DNA]</scope>
    <source>
        <strain evidence="2 3">R-45370</strain>
    </source>
</reference>
<evidence type="ECO:0000313" key="3">
    <source>
        <dbReference type="Proteomes" id="UP000078476"/>
    </source>
</evidence>
<protein>
    <recommendedName>
        <fullName evidence="4">Integrase SAM-like N-terminal domain-containing protein</fullName>
    </recommendedName>
</protein>
<evidence type="ECO:0008006" key="4">
    <source>
        <dbReference type="Google" id="ProtNLM"/>
    </source>
</evidence>
<organism evidence="2 3">
    <name type="scientific">Methylomonas lenta</name>
    <dbReference type="NCBI Taxonomy" id="980561"/>
    <lineage>
        <taxon>Bacteria</taxon>
        <taxon>Pseudomonadati</taxon>
        <taxon>Pseudomonadota</taxon>
        <taxon>Gammaproteobacteria</taxon>
        <taxon>Methylococcales</taxon>
        <taxon>Methylococcaceae</taxon>
        <taxon>Methylomonas</taxon>
    </lineage>
</organism>
<dbReference type="Proteomes" id="UP000078476">
    <property type="component" value="Unassembled WGS sequence"/>
</dbReference>
<dbReference type="OrthoDB" id="7066260at2"/>
<gene>
    <name evidence="2" type="ORF">A1359_21280</name>
</gene>